<keyword evidence="3" id="KW-0472">Membrane</keyword>
<dbReference type="InterPro" id="IPR039672">
    <property type="entry name" value="MFS_2"/>
</dbReference>
<accession>A0A6G7WGD0</accession>
<dbReference type="GO" id="GO:0008643">
    <property type="term" value="P:carbohydrate transport"/>
    <property type="evidence" value="ECO:0007669"/>
    <property type="project" value="InterPro"/>
</dbReference>
<feature type="transmembrane region" description="Helical" evidence="3">
    <location>
        <begin position="340"/>
        <end position="358"/>
    </location>
</feature>
<feature type="transmembrane region" description="Helical" evidence="3">
    <location>
        <begin position="165"/>
        <end position="186"/>
    </location>
</feature>
<keyword evidence="3" id="KW-1133">Transmembrane helix</keyword>
<keyword evidence="1" id="KW-0813">Transport</keyword>
<organism evidence="4 5">
    <name type="scientific">Jeotgalibaca porci</name>
    <dbReference type="NCBI Taxonomy" id="1868793"/>
    <lineage>
        <taxon>Bacteria</taxon>
        <taxon>Bacillati</taxon>
        <taxon>Bacillota</taxon>
        <taxon>Bacilli</taxon>
        <taxon>Lactobacillales</taxon>
        <taxon>Carnobacteriaceae</taxon>
        <taxon>Jeotgalibaca</taxon>
    </lineage>
</organism>
<evidence type="ECO:0000256" key="1">
    <source>
        <dbReference type="ARBA" id="ARBA00022448"/>
    </source>
</evidence>
<evidence type="ECO:0000313" key="5">
    <source>
        <dbReference type="Proteomes" id="UP000501830"/>
    </source>
</evidence>
<dbReference type="KEGG" id="jpo:G7058_03810"/>
<dbReference type="GeneID" id="94552392"/>
<dbReference type="RefSeq" id="WP_166062312.1">
    <property type="nucleotide sequence ID" value="NZ_CP049889.1"/>
</dbReference>
<proteinExistence type="predicted"/>
<dbReference type="NCBIfam" id="TIGR00792">
    <property type="entry name" value="gph"/>
    <property type="match status" value="1"/>
</dbReference>
<dbReference type="SUPFAM" id="SSF103473">
    <property type="entry name" value="MFS general substrate transporter"/>
    <property type="match status" value="1"/>
</dbReference>
<feature type="transmembrane region" description="Helical" evidence="3">
    <location>
        <begin position="46"/>
        <end position="64"/>
    </location>
</feature>
<dbReference type="GO" id="GO:0015293">
    <property type="term" value="F:symporter activity"/>
    <property type="evidence" value="ECO:0007669"/>
    <property type="project" value="UniProtKB-KW"/>
</dbReference>
<dbReference type="Gene3D" id="1.20.1250.20">
    <property type="entry name" value="MFS general substrate transporter like domains"/>
    <property type="match status" value="2"/>
</dbReference>
<dbReference type="Pfam" id="PF13347">
    <property type="entry name" value="MFS_2"/>
    <property type="match status" value="1"/>
</dbReference>
<keyword evidence="2" id="KW-0769">Symport</keyword>
<feature type="transmembrane region" description="Helical" evidence="3">
    <location>
        <begin position="192"/>
        <end position="213"/>
    </location>
</feature>
<dbReference type="InterPro" id="IPR001927">
    <property type="entry name" value="Na/Gal_symport"/>
</dbReference>
<reference evidence="4 5" key="1">
    <citation type="journal article" date="2017" name="Int. J. Syst. Evol. Microbiol.">
        <title>Jeotgalibaca porci sp. nov. and Jeotgalibaca arthritidis sp. nov., isolated from pigs, and emended description of the genus Jeotgalibaca.</title>
        <authorList>
            <person name="Zamora L."/>
            <person name="Perez-Sancho M."/>
            <person name="Dominguez L."/>
            <person name="Fernandez-Garayzabal J.F."/>
            <person name="Vela A.I."/>
        </authorList>
    </citation>
    <scope>NUCLEOTIDE SEQUENCE [LARGE SCALE GENOMIC DNA]</scope>
    <source>
        <strain evidence="4 5">CCUG 69148</strain>
    </source>
</reference>
<protein>
    <submittedName>
        <fullName evidence="4">MFS transporter</fullName>
    </submittedName>
</protein>
<dbReference type="GO" id="GO:0006814">
    <property type="term" value="P:sodium ion transport"/>
    <property type="evidence" value="ECO:0007669"/>
    <property type="project" value="InterPro"/>
</dbReference>
<evidence type="ECO:0000256" key="2">
    <source>
        <dbReference type="ARBA" id="ARBA00022847"/>
    </source>
</evidence>
<feature type="transmembrane region" description="Helical" evidence="3">
    <location>
        <begin position="247"/>
        <end position="265"/>
    </location>
</feature>
<feature type="transmembrane region" description="Helical" evidence="3">
    <location>
        <begin position="285"/>
        <end position="305"/>
    </location>
</feature>
<gene>
    <name evidence="4" type="ORF">G7058_03810</name>
</gene>
<sequence length="481" mass="52631">MAKEIAKASQNELTWKHKIGYAAGDAGGVMTLVLVSSYMTRYITNVLTIPYATLSVLLLIWNIWDMVNDPLMGTLMDKTFAKAKSDRDKFRPWILYSIAPIVLGIIAFFSVPSLLNGFAAVAALFIFKIIYELGYTMMNIGMGSLLGTMATNDPERATLSSARGMGSTVGSLVGMVVVPQILSRLGENPQGYFWAAVVCGILGGFSVLVHYLWTEERNITEKNSDPNDEKNNVKFTDIINVFKENRAFLALSLHSIIIVFGTTIYNQFNAYMYADVLGDISLLSYTSIISMVLTIVILTFAPGLVKRFGGTVRVIRAALLIGIALMGSLFALMLGADVPAVLFLVASGVGFAMINLSVQMQWGLVGESIDYNEYLTGKRTEGAIYGTFSLTRRVGQTISQSLAVLMIGWIGYNPELTNAGIAQADGTIFSIKFMTLVVPAIAALGSWACFKFIWHLEGDLRDKLTLWKDSKTADVEGFDEE</sequence>
<dbReference type="Proteomes" id="UP000501830">
    <property type="component" value="Chromosome"/>
</dbReference>
<feature type="transmembrane region" description="Helical" evidence="3">
    <location>
        <begin position="93"/>
        <end position="111"/>
    </location>
</feature>
<feature type="transmembrane region" description="Helical" evidence="3">
    <location>
        <begin position="21"/>
        <end position="40"/>
    </location>
</feature>
<dbReference type="GO" id="GO:0005886">
    <property type="term" value="C:plasma membrane"/>
    <property type="evidence" value="ECO:0007669"/>
    <property type="project" value="TreeGrafter"/>
</dbReference>
<feature type="transmembrane region" description="Helical" evidence="3">
    <location>
        <begin position="433"/>
        <end position="454"/>
    </location>
</feature>
<dbReference type="PANTHER" id="PTHR11328:SF36">
    <property type="entry name" value="MELIBIOSE PERMEASE"/>
    <property type="match status" value="1"/>
</dbReference>
<evidence type="ECO:0000256" key="3">
    <source>
        <dbReference type="SAM" id="Phobius"/>
    </source>
</evidence>
<feature type="transmembrane region" description="Helical" evidence="3">
    <location>
        <begin position="317"/>
        <end position="334"/>
    </location>
</feature>
<keyword evidence="3" id="KW-0812">Transmembrane</keyword>
<dbReference type="PANTHER" id="PTHR11328">
    <property type="entry name" value="MAJOR FACILITATOR SUPERFAMILY DOMAIN-CONTAINING PROTEIN"/>
    <property type="match status" value="1"/>
</dbReference>
<dbReference type="InterPro" id="IPR036259">
    <property type="entry name" value="MFS_trans_sf"/>
</dbReference>
<dbReference type="AlphaFoldDB" id="A0A6G7WGD0"/>
<evidence type="ECO:0000313" key="4">
    <source>
        <dbReference type="EMBL" id="QIK51259.1"/>
    </source>
</evidence>
<name>A0A6G7WGD0_9LACT</name>
<keyword evidence="5" id="KW-1185">Reference proteome</keyword>
<dbReference type="EMBL" id="CP049889">
    <property type="protein sequence ID" value="QIK51259.1"/>
    <property type="molecule type" value="Genomic_DNA"/>
</dbReference>